<dbReference type="Proteomes" id="UP001500973">
    <property type="component" value="Unassembled WGS sequence"/>
</dbReference>
<evidence type="ECO:0000313" key="6">
    <source>
        <dbReference type="EMBL" id="GAA1432337.1"/>
    </source>
</evidence>
<comment type="cofactor">
    <cofactor evidence="1">
        <name>pyridoxal 5'-phosphate</name>
        <dbReference type="ChEBI" id="CHEBI:597326"/>
    </cofactor>
</comment>
<dbReference type="SUPFAM" id="SSF53383">
    <property type="entry name" value="PLP-dependent transferases"/>
    <property type="match status" value="1"/>
</dbReference>
<keyword evidence="7" id="KW-1185">Reference proteome</keyword>
<sequence length="395" mass="42482">MTSSARPLLNRRLAEFGTTIFAEMSALALKTGSINLGQGFPDTDGPEEVREAAVRALRDGRGNQYPPGPGIPELRTAIAAHQQRRYGLAYDPGTEVLVTAGATEAIAASLLALVEPGDEVIALEPYYDSYAASIALAGGTRVPVTLRPDGDRFRLDLDELRDAVTGRTRMLLINSPHNPTGTVLTREELAFIAELAVERDLLVITDEVYEHLVFDEAEHVPLATFPGMRERTVTISSAGKTFSFTGWKVGWVTASPELVTAVRSAKQYLTYVSAGPFQYAVAEALALPGSYYTGLRDDLRAKRDVLAAGLTEAGLSVFRTAGTYFITADIRPLGESDGVAFCRALPERAGVVAIPTAVFYDHQEAGAPFVRFAFCKQKEVLEEAARRLKGAAAGG</sequence>
<dbReference type="GO" id="GO:0008483">
    <property type="term" value="F:transaminase activity"/>
    <property type="evidence" value="ECO:0007669"/>
    <property type="project" value="UniProtKB-KW"/>
</dbReference>
<evidence type="ECO:0000313" key="7">
    <source>
        <dbReference type="Proteomes" id="UP001500973"/>
    </source>
</evidence>
<evidence type="ECO:0000256" key="1">
    <source>
        <dbReference type="ARBA" id="ARBA00001933"/>
    </source>
</evidence>
<dbReference type="EMBL" id="BAAAIZ010000096">
    <property type="protein sequence ID" value="GAA1432337.1"/>
    <property type="molecule type" value="Genomic_DNA"/>
</dbReference>
<dbReference type="CDD" id="cd00609">
    <property type="entry name" value="AAT_like"/>
    <property type="match status" value="1"/>
</dbReference>
<dbReference type="Gene3D" id="3.40.640.10">
    <property type="entry name" value="Type I PLP-dependent aspartate aminotransferase-like (Major domain)"/>
    <property type="match status" value="1"/>
</dbReference>
<dbReference type="PRINTS" id="PR00753">
    <property type="entry name" value="ACCSYNTHASE"/>
</dbReference>
<evidence type="ECO:0000256" key="3">
    <source>
        <dbReference type="ARBA" id="ARBA00022679"/>
    </source>
</evidence>
<dbReference type="InterPro" id="IPR015422">
    <property type="entry name" value="PyrdxlP-dep_Trfase_small"/>
</dbReference>
<keyword evidence="2 6" id="KW-0032">Aminotransferase</keyword>
<evidence type="ECO:0000256" key="2">
    <source>
        <dbReference type="ARBA" id="ARBA00022576"/>
    </source>
</evidence>
<dbReference type="Gene3D" id="3.90.1150.10">
    <property type="entry name" value="Aspartate Aminotransferase, domain 1"/>
    <property type="match status" value="1"/>
</dbReference>
<dbReference type="PANTHER" id="PTHR43807:SF20">
    <property type="entry name" value="FI04487P"/>
    <property type="match status" value="1"/>
</dbReference>
<name>A0ABN1Z691_9ACTN</name>
<evidence type="ECO:0000256" key="4">
    <source>
        <dbReference type="ARBA" id="ARBA00022898"/>
    </source>
</evidence>
<dbReference type="InterPro" id="IPR015424">
    <property type="entry name" value="PyrdxlP-dep_Trfase"/>
</dbReference>
<keyword evidence="4" id="KW-0663">Pyridoxal phosphate</keyword>
<keyword evidence="3" id="KW-0808">Transferase</keyword>
<accession>A0ABN1Z691</accession>
<protein>
    <submittedName>
        <fullName evidence="6">Pyridoxal phosphate-dependent aminotransferase</fullName>
    </submittedName>
</protein>
<feature type="domain" description="Aminotransferase class I/classII large" evidence="5">
    <location>
        <begin position="34"/>
        <end position="388"/>
    </location>
</feature>
<dbReference type="Pfam" id="PF00155">
    <property type="entry name" value="Aminotran_1_2"/>
    <property type="match status" value="1"/>
</dbReference>
<dbReference type="InterPro" id="IPR051326">
    <property type="entry name" value="Kynurenine-oxoglutarate_AT"/>
</dbReference>
<comment type="caution">
    <text evidence="6">The sequence shown here is derived from an EMBL/GenBank/DDBJ whole genome shotgun (WGS) entry which is preliminary data.</text>
</comment>
<evidence type="ECO:0000259" key="5">
    <source>
        <dbReference type="Pfam" id="PF00155"/>
    </source>
</evidence>
<dbReference type="NCBIfam" id="NF005855">
    <property type="entry name" value="PRK07777.1"/>
    <property type="match status" value="1"/>
</dbReference>
<dbReference type="NCBIfam" id="NF006569">
    <property type="entry name" value="PRK09082.1"/>
    <property type="match status" value="1"/>
</dbReference>
<gene>
    <name evidence="6" type="ORF">GCM10009601_53070</name>
</gene>
<proteinExistence type="predicted"/>
<dbReference type="PANTHER" id="PTHR43807">
    <property type="entry name" value="FI04487P"/>
    <property type="match status" value="1"/>
</dbReference>
<dbReference type="InterPro" id="IPR015421">
    <property type="entry name" value="PyrdxlP-dep_Trfase_major"/>
</dbReference>
<reference evidence="6 7" key="1">
    <citation type="journal article" date="2019" name="Int. J. Syst. Evol. Microbiol.">
        <title>The Global Catalogue of Microorganisms (GCM) 10K type strain sequencing project: providing services to taxonomists for standard genome sequencing and annotation.</title>
        <authorList>
            <consortium name="The Broad Institute Genomics Platform"/>
            <consortium name="The Broad Institute Genome Sequencing Center for Infectious Disease"/>
            <person name="Wu L."/>
            <person name="Ma J."/>
        </authorList>
    </citation>
    <scope>NUCLEOTIDE SEQUENCE [LARGE SCALE GENOMIC DNA]</scope>
    <source>
        <strain evidence="6 7">JCM 11756</strain>
    </source>
</reference>
<organism evidence="6 7">
    <name type="scientific">Streptomyces thermospinosisporus</name>
    <dbReference type="NCBI Taxonomy" id="161482"/>
    <lineage>
        <taxon>Bacteria</taxon>
        <taxon>Bacillati</taxon>
        <taxon>Actinomycetota</taxon>
        <taxon>Actinomycetes</taxon>
        <taxon>Kitasatosporales</taxon>
        <taxon>Streptomycetaceae</taxon>
        <taxon>Streptomyces</taxon>
    </lineage>
</organism>
<dbReference type="InterPro" id="IPR004839">
    <property type="entry name" value="Aminotransferase_I/II_large"/>
</dbReference>